<accession>A0ABW5E519</accession>
<dbReference type="EMBL" id="JBHUJC010000042">
    <property type="protein sequence ID" value="MFD2277442.1"/>
    <property type="molecule type" value="Genomic_DNA"/>
</dbReference>
<reference evidence="4" key="1">
    <citation type="journal article" date="2019" name="Int. J. Syst. Evol. Microbiol.">
        <title>The Global Catalogue of Microorganisms (GCM) 10K type strain sequencing project: providing services to taxonomists for standard genome sequencing and annotation.</title>
        <authorList>
            <consortium name="The Broad Institute Genomics Platform"/>
            <consortium name="The Broad Institute Genome Sequencing Center for Infectious Disease"/>
            <person name="Wu L."/>
            <person name="Ma J."/>
        </authorList>
    </citation>
    <scope>NUCLEOTIDE SEQUENCE [LARGE SCALE GENOMIC DNA]</scope>
    <source>
        <strain evidence="4">JCM 16545</strain>
    </source>
</reference>
<protein>
    <submittedName>
        <fullName evidence="3">DUF1080 domain-containing protein</fullName>
    </submittedName>
</protein>
<keyword evidence="1" id="KW-0732">Signal</keyword>
<name>A0ABW5E519_9BACT</name>
<dbReference type="Proteomes" id="UP001597297">
    <property type="component" value="Unassembled WGS sequence"/>
</dbReference>
<dbReference type="InterPro" id="IPR010496">
    <property type="entry name" value="AL/BT2_dom"/>
</dbReference>
<feature type="signal peptide" evidence="1">
    <location>
        <begin position="1"/>
        <end position="20"/>
    </location>
</feature>
<evidence type="ECO:0000259" key="2">
    <source>
        <dbReference type="Pfam" id="PF06439"/>
    </source>
</evidence>
<dbReference type="RefSeq" id="WP_377093363.1">
    <property type="nucleotide sequence ID" value="NZ_JBHSJM010000001.1"/>
</dbReference>
<evidence type="ECO:0000313" key="4">
    <source>
        <dbReference type="Proteomes" id="UP001597297"/>
    </source>
</evidence>
<organism evidence="3 4">
    <name type="scientific">Rubritalea spongiae</name>
    <dbReference type="NCBI Taxonomy" id="430797"/>
    <lineage>
        <taxon>Bacteria</taxon>
        <taxon>Pseudomonadati</taxon>
        <taxon>Verrucomicrobiota</taxon>
        <taxon>Verrucomicrobiia</taxon>
        <taxon>Verrucomicrobiales</taxon>
        <taxon>Rubritaleaceae</taxon>
        <taxon>Rubritalea</taxon>
    </lineage>
</organism>
<evidence type="ECO:0000313" key="3">
    <source>
        <dbReference type="EMBL" id="MFD2277442.1"/>
    </source>
</evidence>
<gene>
    <name evidence="3" type="ORF">ACFSQZ_13255</name>
</gene>
<dbReference type="Pfam" id="PF06439">
    <property type="entry name" value="3keto-disac_hyd"/>
    <property type="match status" value="1"/>
</dbReference>
<evidence type="ECO:0000256" key="1">
    <source>
        <dbReference type="SAM" id="SignalP"/>
    </source>
</evidence>
<sequence>MKIISIISSVAVCFTSPLFAEEGFVALFDGETLEGWSSARSTGEGDFGPFSVNKEEKAIHVYAESEANSKEKTDVLNTDKAYSHYILKLEYKWGEKRFAPRTDWDRDAGLLFHVHGDLTKVWPLSLEMQIGESPGDKPNGKRAEGRFHTGDLFVLGKDLRTDTPVTDKYEDPRQVYYDESSEKVTGKSVLARKGTEKPKGEWNEMEIQVHGSEKAVFILNGEVVLKTYNLTQKNEDGDTVPLEEGHIGFQAEWAEVFYRNIRIKELPRQ</sequence>
<proteinExistence type="predicted"/>
<comment type="caution">
    <text evidence="3">The sequence shown here is derived from an EMBL/GenBank/DDBJ whole genome shotgun (WGS) entry which is preliminary data.</text>
</comment>
<keyword evidence="4" id="KW-1185">Reference proteome</keyword>
<dbReference type="Gene3D" id="2.60.120.560">
    <property type="entry name" value="Exo-inulinase, domain 1"/>
    <property type="match status" value="1"/>
</dbReference>
<feature type="chain" id="PRO_5046401255" evidence="1">
    <location>
        <begin position="21"/>
        <end position="269"/>
    </location>
</feature>
<feature type="domain" description="3-keto-alpha-glucoside-1,2-lyase/3-keto-2-hydroxy-glucal hydratase" evidence="2">
    <location>
        <begin position="23"/>
        <end position="264"/>
    </location>
</feature>